<dbReference type="SUPFAM" id="SSF58104">
    <property type="entry name" value="Methyl-accepting chemotaxis protein (MCP) signaling domain"/>
    <property type="match status" value="1"/>
</dbReference>
<dbReference type="Pfam" id="PF12729">
    <property type="entry name" value="4HB_MCP_1"/>
    <property type="match status" value="1"/>
</dbReference>
<dbReference type="Pfam" id="PF00015">
    <property type="entry name" value="MCPsignal"/>
    <property type="match status" value="1"/>
</dbReference>
<evidence type="ECO:0000256" key="1">
    <source>
        <dbReference type="ARBA" id="ARBA00004370"/>
    </source>
</evidence>
<dbReference type="EMBL" id="JANFPI010000003">
    <property type="protein sequence ID" value="MCX8997512.1"/>
    <property type="molecule type" value="Genomic_DNA"/>
</dbReference>
<comment type="subcellular location">
    <subcellularLocation>
        <location evidence="1">Membrane</location>
    </subcellularLocation>
</comment>
<dbReference type="AlphaFoldDB" id="A0AAE3N033"/>
<feature type="domain" description="HAMP" evidence="8">
    <location>
        <begin position="210"/>
        <end position="263"/>
    </location>
</feature>
<dbReference type="Gene3D" id="6.10.340.10">
    <property type="match status" value="1"/>
</dbReference>
<dbReference type="SMART" id="SM00283">
    <property type="entry name" value="MA"/>
    <property type="match status" value="1"/>
</dbReference>
<dbReference type="Gene3D" id="1.10.287.950">
    <property type="entry name" value="Methyl-accepting chemotaxis protein"/>
    <property type="match status" value="1"/>
</dbReference>
<evidence type="ECO:0000259" key="7">
    <source>
        <dbReference type="PROSITE" id="PS50111"/>
    </source>
</evidence>
<dbReference type="FunFam" id="1.10.287.950:FF:000001">
    <property type="entry name" value="Methyl-accepting chemotaxis sensory transducer"/>
    <property type="match status" value="1"/>
</dbReference>
<dbReference type="PANTHER" id="PTHR43531:SF11">
    <property type="entry name" value="METHYL-ACCEPTING CHEMOTAXIS PROTEIN 3"/>
    <property type="match status" value="1"/>
</dbReference>
<keyword evidence="6" id="KW-0472">Membrane</keyword>
<feature type="coiled-coil region" evidence="5">
    <location>
        <begin position="254"/>
        <end position="292"/>
    </location>
</feature>
<keyword evidence="10" id="KW-1185">Reference proteome</keyword>
<evidence type="ECO:0000256" key="4">
    <source>
        <dbReference type="PROSITE-ProRule" id="PRU00284"/>
    </source>
</evidence>
<sequence length="642" mass="69014">MSKFSIKKQIWFAFLILLSALVAVSGVALYAVFQLSDNSRQLADKAVPSVRYSMKLRADINDLRVSGLYHILFETPEEMASEYGWWEKKIDWVEETRRTYEGYADTEEEHRILAAFDTAWGTYVEAAKETLALSTNGQKRDAFRADRATLTPLIDVANDASTQLVEYAQQESNTLRAEALAIQKTVSFAITAAIVIAGLLACVTVLLLTSSVGKAIASIIAPMKRLAAGELDVDVPHRGKPTEVGAIADAVQVFKEGLHKRAELEQQAARFQDELDRKLKDAEAAFEAAAHDQAAAVDALATGLAELSAGNVAYQIAQPFAGKLDRLRLDFNGSLSKLNAALSSVGEASNGIDAGSREIQAAADDLSRRTEQQAASVEETAAALEEITTTVKDSTRRAEEAGELVARTRKGAEQSGEIVRNAVSAMQEIEKSSSEISNIIGVIDEIAFQTNLLALNAGVEAARAGDAGKGFAVVAQEVRELAQRSANAAKEIKELIVKSGEQVRKGVHLVGETGTSLEKIVAEVQDVTRNVTAIVESAREQSTGLQEINTAVNTMDQGTQQNAAMVEQQTAASHNLAREATTLKQLLSQFRLSGAAQLSALRPANGESRPVASPARERTQAVARAFSGNAALAVDKSEWEEF</sequence>
<dbReference type="GO" id="GO:0016020">
    <property type="term" value="C:membrane"/>
    <property type="evidence" value="ECO:0007669"/>
    <property type="project" value="UniProtKB-SubCell"/>
</dbReference>
<dbReference type="Pfam" id="PF00672">
    <property type="entry name" value="HAMP"/>
    <property type="match status" value="1"/>
</dbReference>
<evidence type="ECO:0000256" key="6">
    <source>
        <dbReference type="SAM" id="Phobius"/>
    </source>
</evidence>
<organism evidence="9 10">
    <name type="scientific">Ectorhizobium quercum</name>
    <dbReference type="NCBI Taxonomy" id="2965071"/>
    <lineage>
        <taxon>Bacteria</taxon>
        <taxon>Pseudomonadati</taxon>
        <taxon>Pseudomonadota</taxon>
        <taxon>Alphaproteobacteria</taxon>
        <taxon>Hyphomicrobiales</taxon>
        <taxon>Rhizobiaceae</taxon>
        <taxon>Ectorhizobium</taxon>
    </lineage>
</organism>
<dbReference type="RefSeq" id="WP_306411301.1">
    <property type="nucleotide sequence ID" value="NZ_JANFPI010000003.1"/>
</dbReference>
<dbReference type="InterPro" id="IPR004089">
    <property type="entry name" value="MCPsignal_dom"/>
</dbReference>
<dbReference type="SMART" id="SM00304">
    <property type="entry name" value="HAMP"/>
    <property type="match status" value="2"/>
</dbReference>
<dbReference type="SUPFAM" id="SSF158472">
    <property type="entry name" value="HAMP domain-like"/>
    <property type="match status" value="1"/>
</dbReference>
<reference evidence="9" key="1">
    <citation type="submission" date="2022-07" db="EMBL/GenBank/DDBJ databases">
        <title>Ectorhizobium quercum gen.nov., sp. nov.</title>
        <authorList>
            <person name="Ma T."/>
            <person name="Li Y."/>
        </authorList>
    </citation>
    <scope>NUCLEOTIDE SEQUENCE</scope>
    <source>
        <strain evidence="9">BDR2-2</strain>
    </source>
</reference>
<dbReference type="InterPro" id="IPR003660">
    <property type="entry name" value="HAMP_dom"/>
</dbReference>
<keyword evidence="4" id="KW-0807">Transducer</keyword>
<evidence type="ECO:0000256" key="3">
    <source>
        <dbReference type="ARBA" id="ARBA00029447"/>
    </source>
</evidence>
<accession>A0AAE3N033</accession>
<dbReference type="CDD" id="cd11386">
    <property type="entry name" value="MCP_signal"/>
    <property type="match status" value="1"/>
</dbReference>
<dbReference type="PROSITE" id="PS50885">
    <property type="entry name" value="HAMP"/>
    <property type="match status" value="2"/>
</dbReference>
<evidence type="ECO:0000259" key="8">
    <source>
        <dbReference type="PROSITE" id="PS50885"/>
    </source>
</evidence>
<evidence type="ECO:0000256" key="5">
    <source>
        <dbReference type="SAM" id="Coils"/>
    </source>
</evidence>
<evidence type="ECO:0000313" key="10">
    <source>
        <dbReference type="Proteomes" id="UP001208771"/>
    </source>
</evidence>
<comment type="caution">
    <text evidence="9">The sequence shown here is derived from an EMBL/GenBank/DDBJ whole genome shotgun (WGS) entry which is preliminary data.</text>
</comment>
<evidence type="ECO:0000256" key="2">
    <source>
        <dbReference type="ARBA" id="ARBA00022500"/>
    </source>
</evidence>
<keyword evidence="5" id="KW-0175">Coiled coil</keyword>
<dbReference type="Proteomes" id="UP001208771">
    <property type="component" value="Unassembled WGS sequence"/>
</dbReference>
<dbReference type="InterPro" id="IPR024478">
    <property type="entry name" value="HlyB_4HB_MCP"/>
</dbReference>
<proteinExistence type="inferred from homology"/>
<feature type="transmembrane region" description="Helical" evidence="6">
    <location>
        <begin position="186"/>
        <end position="208"/>
    </location>
</feature>
<feature type="transmembrane region" description="Helical" evidence="6">
    <location>
        <begin position="12"/>
        <end position="33"/>
    </location>
</feature>
<evidence type="ECO:0000313" key="9">
    <source>
        <dbReference type="EMBL" id="MCX8997512.1"/>
    </source>
</evidence>
<dbReference type="GO" id="GO:0007165">
    <property type="term" value="P:signal transduction"/>
    <property type="evidence" value="ECO:0007669"/>
    <property type="project" value="UniProtKB-KW"/>
</dbReference>
<keyword evidence="2" id="KW-0145">Chemotaxis</keyword>
<feature type="domain" description="Methyl-accepting transducer" evidence="7">
    <location>
        <begin position="348"/>
        <end position="577"/>
    </location>
</feature>
<dbReference type="PANTHER" id="PTHR43531">
    <property type="entry name" value="PROTEIN ICFG"/>
    <property type="match status" value="1"/>
</dbReference>
<dbReference type="InterPro" id="IPR051310">
    <property type="entry name" value="MCP_chemotaxis"/>
</dbReference>
<comment type="similarity">
    <text evidence="3">Belongs to the methyl-accepting chemotaxis (MCP) protein family.</text>
</comment>
<name>A0AAE3N033_9HYPH</name>
<dbReference type="GO" id="GO:0006935">
    <property type="term" value="P:chemotaxis"/>
    <property type="evidence" value="ECO:0007669"/>
    <property type="project" value="UniProtKB-KW"/>
</dbReference>
<gene>
    <name evidence="9" type="ORF">NOF55_10360</name>
</gene>
<protein>
    <submittedName>
        <fullName evidence="9">Methyl-accepting chemotaxis protein</fullName>
    </submittedName>
</protein>
<keyword evidence="6" id="KW-1133">Transmembrane helix</keyword>
<dbReference type="PROSITE" id="PS50111">
    <property type="entry name" value="CHEMOTAXIS_TRANSDUC_2"/>
    <property type="match status" value="1"/>
</dbReference>
<feature type="domain" description="HAMP" evidence="8">
    <location>
        <begin position="291"/>
        <end position="343"/>
    </location>
</feature>
<keyword evidence="6" id="KW-0812">Transmembrane</keyword>